<dbReference type="GO" id="GO:0015948">
    <property type="term" value="P:methanogenesis"/>
    <property type="evidence" value="ECO:0007669"/>
    <property type="project" value="InterPro"/>
</dbReference>
<sequence>MEAFYLQPGTLDYLGILNDGITFSMHSLLLCDDLAGMLRCMWKGIPIDDDHLALDVTRSVGLRGNYLGDRHTAKHCRDNYWNSRYFGAAFPLSSSAIPDKDLIERMDDDLREILANHRPEPMPDPIRERIYTIFGKYEVA</sequence>
<dbReference type="EMBL" id="BART01033914">
    <property type="protein sequence ID" value="GAH12458.1"/>
    <property type="molecule type" value="Genomic_DNA"/>
</dbReference>
<evidence type="ECO:0000313" key="4">
    <source>
        <dbReference type="EMBL" id="GAH12458.1"/>
    </source>
</evidence>
<dbReference type="GO" id="GO:0008168">
    <property type="term" value="F:methyltransferase activity"/>
    <property type="evidence" value="ECO:0007669"/>
    <property type="project" value="UniProtKB-KW"/>
</dbReference>
<keyword evidence="2" id="KW-0489">Methyltransferase</keyword>
<evidence type="ECO:0000256" key="3">
    <source>
        <dbReference type="ARBA" id="ARBA00022679"/>
    </source>
</evidence>
<comment type="caution">
    <text evidence="4">The sequence shown here is derived from an EMBL/GenBank/DDBJ whole genome shotgun (WGS) entry which is preliminary data.</text>
</comment>
<keyword evidence="3" id="KW-0808">Transferase</keyword>
<organism evidence="4">
    <name type="scientific">marine sediment metagenome</name>
    <dbReference type="NCBI Taxonomy" id="412755"/>
    <lineage>
        <taxon>unclassified sequences</taxon>
        <taxon>metagenomes</taxon>
        <taxon>ecological metagenomes</taxon>
    </lineage>
</organism>
<dbReference type="AlphaFoldDB" id="X1EV21"/>
<gene>
    <name evidence="4" type="ORF">S01H4_58118</name>
</gene>
<dbReference type="Gene3D" id="3.20.20.480">
    <property type="entry name" value="Trimethylamine methyltransferase-like"/>
    <property type="match status" value="1"/>
</dbReference>
<reference evidence="4" key="1">
    <citation type="journal article" date="2014" name="Front. Microbiol.">
        <title>High frequency of phylogenetically diverse reductive dehalogenase-homologous genes in deep subseafloor sedimentary metagenomes.</title>
        <authorList>
            <person name="Kawai M."/>
            <person name="Futagami T."/>
            <person name="Toyoda A."/>
            <person name="Takaki Y."/>
            <person name="Nishi S."/>
            <person name="Hori S."/>
            <person name="Arai W."/>
            <person name="Tsubouchi T."/>
            <person name="Morono Y."/>
            <person name="Uchiyama I."/>
            <person name="Ito T."/>
            <person name="Fujiyama A."/>
            <person name="Inagaki F."/>
            <person name="Takami H."/>
        </authorList>
    </citation>
    <scope>NUCLEOTIDE SEQUENCE</scope>
    <source>
        <strain evidence="4">Expedition CK06-06</strain>
    </source>
</reference>
<dbReference type="Pfam" id="PF06253">
    <property type="entry name" value="MTTB"/>
    <property type="match status" value="1"/>
</dbReference>
<proteinExistence type="inferred from homology"/>
<dbReference type="GO" id="GO:0032259">
    <property type="term" value="P:methylation"/>
    <property type="evidence" value="ECO:0007669"/>
    <property type="project" value="UniProtKB-KW"/>
</dbReference>
<dbReference type="InterPro" id="IPR038601">
    <property type="entry name" value="MttB-like_sf"/>
</dbReference>
<protein>
    <submittedName>
        <fullName evidence="4">Uncharacterized protein</fullName>
    </submittedName>
</protein>
<comment type="similarity">
    <text evidence="1">Belongs to the trimethylamine methyltransferase family.</text>
</comment>
<evidence type="ECO:0000256" key="2">
    <source>
        <dbReference type="ARBA" id="ARBA00022603"/>
    </source>
</evidence>
<name>X1EV21_9ZZZZ</name>
<evidence type="ECO:0000256" key="1">
    <source>
        <dbReference type="ARBA" id="ARBA00007137"/>
    </source>
</evidence>
<accession>X1EV21</accession>
<dbReference type="InterPro" id="IPR010426">
    <property type="entry name" value="MTTB_MeTrfase"/>
</dbReference>